<comment type="caution">
    <text evidence="1">The sequence shown here is derived from an EMBL/GenBank/DDBJ whole genome shotgun (WGS) entry which is preliminary data.</text>
</comment>
<reference evidence="1 2" key="1">
    <citation type="journal article" date="2012" name="Int. J. Syst. Evol. Microbiol.">
        <title>Vibrio caribbeanicus sp. nov., isolated from the marine sponge Scleritoderma cyanea.</title>
        <authorList>
            <person name="Hoffmann M."/>
            <person name="Monday S.R."/>
            <person name="Allard M.W."/>
            <person name="Strain E.A."/>
            <person name="Whittaker P."/>
            <person name="Naum M."/>
            <person name="McCarthy P.J."/>
            <person name="Lopez J.V."/>
            <person name="Fischer M."/>
            <person name="Brown E.W."/>
        </authorList>
    </citation>
    <scope>NUCLEOTIDE SEQUENCE [LARGE SCALE GENOMIC DNA]</scope>
    <source>
        <strain evidence="1 2">ATCC 700023</strain>
    </source>
</reference>
<evidence type="ECO:0000313" key="2">
    <source>
        <dbReference type="Proteomes" id="UP000004605"/>
    </source>
</evidence>
<protein>
    <submittedName>
        <fullName evidence="1">Putative transposase</fullName>
    </submittedName>
</protein>
<dbReference type="EMBL" id="AFWF01000049">
    <property type="protein sequence ID" value="EGU45693.1"/>
    <property type="molecule type" value="Genomic_DNA"/>
</dbReference>
<sequence length="160" mass="18805">MLTMTTEFDDFFGFFDEMEASSSEAQTQFQIPEELFQDEPNYSSSFDTFPEQTQKEVLRRHKIIQFIEKRLTGGWTEKNLVPLLNVVEHELNLSPPSWRTLAEWKKAYFESGRSLLSLVPKHAQKGNRTTHTDSQSLIDEAIEKKYLTRERLSVAETYRY</sequence>
<keyword evidence="2" id="KW-1185">Reference proteome</keyword>
<proteinExistence type="predicted"/>
<evidence type="ECO:0000313" key="1">
    <source>
        <dbReference type="EMBL" id="EGU45693.1"/>
    </source>
</evidence>
<feature type="non-terminal residue" evidence="1">
    <location>
        <position position="160"/>
    </location>
</feature>
<name>F9RZ69_9VIBR</name>
<dbReference type="AlphaFoldDB" id="F9RZ69"/>
<accession>F9RZ69</accession>
<dbReference type="Proteomes" id="UP000004605">
    <property type="component" value="Unassembled WGS sequence"/>
</dbReference>
<organism evidence="1 2">
    <name type="scientific">Vibrio ichthyoenteri ATCC 700023</name>
    <dbReference type="NCBI Taxonomy" id="870968"/>
    <lineage>
        <taxon>Bacteria</taxon>
        <taxon>Pseudomonadati</taxon>
        <taxon>Pseudomonadota</taxon>
        <taxon>Gammaproteobacteria</taxon>
        <taxon>Vibrionales</taxon>
        <taxon>Vibrionaceae</taxon>
        <taxon>Vibrio</taxon>
    </lineage>
</organism>
<gene>
    <name evidence="1" type="ORF">VII00023_18759</name>
</gene>